<evidence type="ECO:0000256" key="4">
    <source>
        <dbReference type="ARBA" id="ARBA00022989"/>
    </source>
</evidence>
<dbReference type="GO" id="GO:0007166">
    <property type="term" value="P:cell surface receptor signaling pathway"/>
    <property type="evidence" value="ECO:0007669"/>
    <property type="project" value="TreeGrafter"/>
</dbReference>
<sequence>MAPCACSKISTADTLVLGTIQILLGIFHVLMWYFLLILYMGQIRGVFGTYEPITYRVGCTLWGIFFIISGAVLIKLAKHPSPSLVTVALILNITCIITVIIAVILTVVELSSFHSVSYRNYGQAKLGREVSRILLFSYLLELVVAFTYSIFGCIDLGEESHSRATITVEAESTF</sequence>
<gene>
    <name evidence="7" type="ORF">mMyoMyo1_013374</name>
</gene>
<reference evidence="7 8" key="1">
    <citation type="journal article" date="2020" name="Nature">
        <title>Six reference-quality genomes reveal evolution of bat adaptations.</title>
        <authorList>
            <person name="Jebb D."/>
            <person name="Huang Z."/>
            <person name="Pippel M."/>
            <person name="Hughes G.M."/>
            <person name="Lavrichenko K."/>
            <person name="Devanna P."/>
            <person name="Winkler S."/>
            <person name="Jermiin L.S."/>
            <person name="Skirmuntt E.C."/>
            <person name="Katzourakis A."/>
            <person name="Burkitt-Gray L."/>
            <person name="Ray D.A."/>
            <person name="Sullivan K.A.M."/>
            <person name="Roscito J.G."/>
            <person name="Kirilenko B.M."/>
            <person name="Davalos L.M."/>
            <person name="Corthals A.P."/>
            <person name="Power M.L."/>
            <person name="Jones G."/>
            <person name="Ransome R.D."/>
            <person name="Dechmann D.K.N."/>
            <person name="Locatelli A.G."/>
            <person name="Puechmaille S.J."/>
            <person name="Fedrigo O."/>
            <person name="Jarvis E.D."/>
            <person name="Hiller M."/>
            <person name="Vernes S.C."/>
            <person name="Myers E.W."/>
            <person name="Teeling E.C."/>
        </authorList>
    </citation>
    <scope>NUCLEOTIDE SEQUENCE [LARGE SCALE GENOMIC DNA]</scope>
    <source>
        <strain evidence="7">MMyoMyo1</strain>
        <tissue evidence="7">Flight muscle</tissue>
    </source>
</reference>
<protein>
    <submittedName>
        <fullName evidence="7">Membrane spanning 4-domains A13</fullName>
    </submittedName>
</protein>
<keyword evidence="8" id="KW-1185">Reference proteome</keyword>
<feature type="transmembrane region" description="Helical" evidence="6">
    <location>
        <begin position="133"/>
        <end position="151"/>
    </location>
</feature>
<evidence type="ECO:0000256" key="1">
    <source>
        <dbReference type="ARBA" id="ARBA00004141"/>
    </source>
</evidence>
<evidence type="ECO:0000256" key="5">
    <source>
        <dbReference type="ARBA" id="ARBA00023136"/>
    </source>
</evidence>
<evidence type="ECO:0000256" key="3">
    <source>
        <dbReference type="ARBA" id="ARBA00022692"/>
    </source>
</evidence>
<feature type="transmembrane region" description="Helical" evidence="6">
    <location>
        <begin position="20"/>
        <end position="41"/>
    </location>
</feature>
<proteinExistence type="inferred from homology"/>
<dbReference type="GO" id="GO:0005886">
    <property type="term" value="C:plasma membrane"/>
    <property type="evidence" value="ECO:0007669"/>
    <property type="project" value="TreeGrafter"/>
</dbReference>
<dbReference type="AlphaFoldDB" id="A0A7J7VIR6"/>
<evidence type="ECO:0000256" key="6">
    <source>
        <dbReference type="SAM" id="Phobius"/>
    </source>
</evidence>
<organism evidence="7 8">
    <name type="scientific">Myotis myotis</name>
    <name type="common">Greater mouse-eared bat</name>
    <name type="synonym">Vespertilio myotis</name>
    <dbReference type="NCBI Taxonomy" id="51298"/>
    <lineage>
        <taxon>Eukaryota</taxon>
        <taxon>Metazoa</taxon>
        <taxon>Chordata</taxon>
        <taxon>Craniata</taxon>
        <taxon>Vertebrata</taxon>
        <taxon>Euteleostomi</taxon>
        <taxon>Mammalia</taxon>
        <taxon>Eutheria</taxon>
        <taxon>Laurasiatheria</taxon>
        <taxon>Chiroptera</taxon>
        <taxon>Yangochiroptera</taxon>
        <taxon>Vespertilionidae</taxon>
        <taxon>Myotis</taxon>
    </lineage>
</organism>
<comment type="similarity">
    <text evidence="2">Belongs to the MS4A family.</text>
</comment>
<dbReference type="Proteomes" id="UP000527355">
    <property type="component" value="Unassembled WGS sequence"/>
</dbReference>
<keyword evidence="3 6" id="KW-0812">Transmembrane</keyword>
<keyword evidence="5 6" id="KW-0472">Membrane</keyword>
<dbReference type="InterPro" id="IPR007237">
    <property type="entry name" value="CD20-like"/>
</dbReference>
<feature type="transmembrane region" description="Helical" evidence="6">
    <location>
        <begin position="53"/>
        <end position="74"/>
    </location>
</feature>
<name>A0A7J7VIR6_MYOMY</name>
<dbReference type="EMBL" id="JABWUV010000010">
    <property type="protein sequence ID" value="KAF6325095.1"/>
    <property type="molecule type" value="Genomic_DNA"/>
</dbReference>
<comment type="caution">
    <text evidence="7">The sequence shown here is derived from an EMBL/GenBank/DDBJ whole genome shotgun (WGS) entry which is preliminary data.</text>
</comment>
<dbReference type="Pfam" id="PF04103">
    <property type="entry name" value="CD20"/>
    <property type="match status" value="1"/>
</dbReference>
<keyword evidence="4 6" id="KW-1133">Transmembrane helix</keyword>
<dbReference type="VEuPathDB" id="HostDB:GeneID_118665442"/>
<dbReference type="InterPro" id="IPR030417">
    <property type="entry name" value="MS4A"/>
</dbReference>
<dbReference type="PANTHER" id="PTHR23320:SF42">
    <property type="entry name" value="MEMBRANE-SPANNING 4-DOMAINS SUBFAMILY A MEMBER 13"/>
    <property type="match status" value="1"/>
</dbReference>
<accession>A0A7J7VIR6</accession>
<evidence type="ECO:0000313" key="7">
    <source>
        <dbReference type="EMBL" id="KAF6325095.1"/>
    </source>
</evidence>
<comment type="subcellular location">
    <subcellularLocation>
        <location evidence="1">Membrane</location>
        <topology evidence="1">Multi-pass membrane protein</topology>
    </subcellularLocation>
</comment>
<dbReference type="PANTHER" id="PTHR23320">
    <property type="entry name" value="MEMBRANE-SPANNING 4-DOMAINS SUBFAMILY A MS4A -RELATED"/>
    <property type="match status" value="1"/>
</dbReference>
<feature type="transmembrane region" description="Helical" evidence="6">
    <location>
        <begin position="86"/>
        <end position="112"/>
    </location>
</feature>
<evidence type="ECO:0000256" key="2">
    <source>
        <dbReference type="ARBA" id="ARBA00009565"/>
    </source>
</evidence>
<evidence type="ECO:0000313" key="8">
    <source>
        <dbReference type="Proteomes" id="UP000527355"/>
    </source>
</evidence>